<proteinExistence type="predicted"/>
<sequence length="57" mass="6625">MGKVRLCMILITTFVIRSDIKTFLTCAYKVWLLIELRIMDVHFHSFSCEQGVPVFSS</sequence>
<evidence type="ECO:0000313" key="1">
    <source>
        <dbReference type="EMBL" id="JAH95769.1"/>
    </source>
</evidence>
<reference evidence="1" key="2">
    <citation type="journal article" date="2015" name="Fish Shellfish Immunol.">
        <title>Early steps in the European eel (Anguilla anguilla)-Vibrio vulnificus interaction in the gills: Role of the RtxA13 toxin.</title>
        <authorList>
            <person name="Callol A."/>
            <person name="Pajuelo D."/>
            <person name="Ebbesson L."/>
            <person name="Teles M."/>
            <person name="MacKenzie S."/>
            <person name="Amaro C."/>
        </authorList>
    </citation>
    <scope>NUCLEOTIDE SEQUENCE</scope>
</reference>
<reference evidence="1" key="1">
    <citation type="submission" date="2014-11" db="EMBL/GenBank/DDBJ databases">
        <authorList>
            <person name="Amaro Gonzalez C."/>
        </authorList>
    </citation>
    <scope>NUCLEOTIDE SEQUENCE</scope>
</reference>
<dbReference type="AlphaFoldDB" id="A0A0E9WZL9"/>
<protein>
    <submittedName>
        <fullName evidence="1">Uncharacterized protein</fullName>
    </submittedName>
</protein>
<organism evidence="1">
    <name type="scientific">Anguilla anguilla</name>
    <name type="common">European freshwater eel</name>
    <name type="synonym">Muraena anguilla</name>
    <dbReference type="NCBI Taxonomy" id="7936"/>
    <lineage>
        <taxon>Eukaryota</taxon>
        <taxon>Metazoa</taxon>
        <taxon>Chordata</taxon>
        <taxon>Craniata</taxon>
        <taxon>Vertebrata</taxon>
        <taxon>Euteleostomi</taxon>
        <taxon>Actinopterygii</taxon>
        <taxon>Neopterygii</taxon>
        <taxon>Teleostei</taxon>
        <taxon>Anguilliformes</taxon>
        <taxon>Anguillidae</taxon>
        <taxon>Anguilla</taxon>
    </lineage>
</organism>
<accession>A0A0E9WZL9</accession>
<name>A0A0E9WZL9_ANGAN</name>
<dbReference type="EMBL" id="GBXM01012808">
    <property type="protein sequence ID" value="JAH95769.1"/>
    <property type="molecule type" value="Transcribed_RNA"/>
</dbReference>